<proteinExistence type="predicted"/>
<dbReference type="Proteomes" id="UP000274850">
    <property type="component" value="Segment"/>
</dbReference>
<accession>A0A285PXG0</accession>
<reference evidence="1" key="1">
    <citation type="submission" date="2017-08" db="EMBL/GenBank/DDBJ databases">
        <authorList>
            <person name="de Groot N.N."/>
        </authorList>
    </citation>
    <scope>NUCLEOTIDE SEQUENCE</scope>
</reference>
<sequence>MARSLYSTVLHNYSYSELKDLCFAPGSTFGNAFDCQWGVWRDKAVADFGVSREFFDLVRSFGIRVAGDFSNASNSVRTLSGPQRYLQIASYVKLTPLSGVRVYDDETCPCFIEGVYEALTGFAKAISQRDLQMLLWFNSRIKPEQKEEIKSWMGQDYEDTSQIIQRLEKEWTRVPEQLTRPSLYDRYYLERVLLRGRLDILDQIIHSYFTLPEGFSIEKDITRYYRYGDNPLDEPFPIYELPLQTTEDEDVKEIVSFALLSSDVRIVDFFRSIFRDRDLRDITKNLQRPEQVLFHGKPEEAYQIGLRFMQKDSKAYLYSYMVELLLQTKDEGDYAFILDEKAGDIPYITCLLPHVIDELKSSNSPLQEFIYISNPVLYPVSHALLQGALQ</sequence>
<protein>
    <submittedName>
        <fullName evidence="1">Uncharacterized protein</fullName>
    </submittedName>
</protein>
<organism evidence="1">
    <name type="scientific">Cedratvirus lausannensis</name>
    <dbReference type="NCBI Taxonomy" id="2023205"/>
    <lineage>
        <taxon>Viruses</taxon>
        <taxon>Pithoviruses</taxon>
        <taxon>Orthocedratvirinae</taxon>
        <taxon>Alphacedratvirus</taxon>
        <taxon>Alphacedratvirus francolausannense</taxon>
    </lineage>
</organism>
<dbReference type="EMBL" id="LT907979">
    <property type="protein sequence ID" value="SOB74321.1"/>
    <property type="molecule type" value="Genomic_DNA"/>
</dbReference>
<name>A0A285PXG0_9VIRU</name>
<evidence type="ECO:0000313" key="1">
    <source>
        <dbReference type="EMBL" id="SOB74321.1"/>
    </source>
</evidence>
<gene>
    <name evidence="1" type="ORF">BQ9231_00438</name>
</gene>
<evidence type="ECO:0000313" key="2">
    <source>
        <dbReference type="Proteomes" id="UP000274850"/>
    </source>
</evidence>
<keyword evidence="2" id="KW-1185">Reference proteome</keyword>